<reference evidence="2" key="1">
    <citation type="submission" date="2013-01" db="EMBL/GenBank/DDBJ databases">
        <title>Draft Genome Sequence of a Mulberry Tree, Morus notabilis C.K. Schneid.</title>
        <authorList>
            <person name="He N."/>
            <person name="Zhao S."/>
        </authorList>
    </citation>
    <scope>NUCLEOTIDE SEQUENCE</scope>
</reference>
<evidence type="ECO:0000313" key="1">
    <source>
        <dbReference type="EMBL" id="EXB60653.1"/>
    </source>
</evidence>
<evidence type="ECO:0000313" key="2">
    <source>
        <dbReference type="Proteomes" id="UP000030645"/>
    </source>
</evidence>
<keyword evidence="2" id="KW-1185">Reference proteome</keyword>
<accession>W9QZH7</accession>
<dbReference type="Proteomes" id="UP000030645">
    <property type="component" value="Unassembled WGS sequence"/>
</dbReference>
<proteinExistence type="predicted"/>
<dbReference type="EMBL" id="KE344398">
    <property type="protein sequence ID" value="EXB60653.1"/>
    <property type="molecule type" value="Genomic_DNA"/>
</dbReference>
<protein>
    <submittedName>
        <fullName evidence="1">Uncharacterized protein</fullName>
    </submittedName>
</protein>
<dbReference type="AlphaFoldDB" id="W9QZH7"/>
<sequence>MNHYLEQNSRLADQGEKKVHINYVTKARLVAVQKEGLRDYTLIQISGCLLLSFAISRSVLLRNKPTTVNNLLRIIQGENKRAFNGLFKQAEEALERSNTLRAIWLERKNQIFEDLEGDVNVVWDRVKFCVALWLYQVKRFHAFSFSDFPRSWDLVLH</sequence>
<name>W9QZH7_9ROSA</name>
<organism evidence="1 2">
    <name type="scientific">Morus notabilis</name>
    <dbReference type="NCBI Taxonomy" id="981085"/>
    <lineage>
        <taxon>Eukaryota</taxon>
        <taxon>Viridiplantae</taxon>
        <taxon>Streptophyta</taxon>
        <taxon>Embryophyta</taxon>
        <taxon>Tracheophyta</taxon>
        <taxon>Spermatophyta</taxon>
        <taxon>Magnoliopsida</taxon>
        <taxon>eudicotyledons</taxon>
        <taxon>Gunneridae</taxon>
        <taxon>Pentapetalae</taxon>
        <taxon>rosids</taxon>
        <taxon>fabids</taxon>
        <taxon>Rosales</taxon>
        <taxon>Moraceae</taxon>
        <taxon>Moreae</taxon>
        <taxon>Morus</taxon>
    </lineage>
</organism>
<gene>
    <name evidence="1" type="ORF">L484_016006</name>
</gene>